<accession>A0A1Q5UDV8</accession>
<feature type="compositionally biased region" description="Basic and acidic residues" evidence="1">
    <location>
        <begin position="260"/>
        <end position="270"/>
    </location>
</feature>
<evidence type="ECO:0000256" key="1">
    <source>
        <dbReference type="SAM" id="MobiDB-lite"/>
    </source>
</evidence>
<reference evidence="3 4" key="1">
    <citation type="submission" date="2016-10" db="EMBL/GenBank/DDBJ databases">
        <title>Genome sequence of the ascomycete fungus Penicillium subrubescens.</title>
        <authorList>
            <person name="De Vries R.P."/>
            <person name="Peng M."/>
            <person name="Dilokpimol A."/>
            <person name="Hilden K."/>
            <person name="Makela M.R."/>
            <person name="Grigoriev I."/>
            <person name="Riley R."/>
            <person name="Granchi Z."/>
        </authorList>
    </citation>
    <scope>NUCLEOTIDE SEQUENCE [LARGE SCALE GENOMIC DNA]</scope>
    <source>
        <strain evidence="3 4">CBS 132785</strain>
    </source>
</reference>
<keyword evidence="4" id="KW-1185">Reference proteome</keyword>
<evidence type="ECO:0000256" key="2">
    <source>
        <dbReference type="SAM" id="Phobius"/>
    </source>
</evidence>
<dbReference type="InterPro" id="IPR025187">
    <property type="entry name" value="DUF4112"/>
</dbReference>
<evidence type="ECO:0000313" key="4">
    <source>
        <dbReference type="Proteomes" id="UP000186955"/>
    </source>
</evidence>
<name>A0A1Q5UDV8_9EURO</name>
<proteinExistence type="predicted"/>
<evidence type="ECO:0000313" key="3">
    <source>
        <dbReference type="EMBL" id="OKP10667.1"/>
    </source>
</evidence>
<keyword evidence="2" id="KW-0472">Membrane</keyword>
<evidence type="ECO:0008006" key="5">
    <source>
        <dbReference type="Google" id="ProtNLM"/>
    </source>
</evidence>
<dbReference type="AlphaFoldDB" id="A0A1Q5UDV8"/>
<dbReference type="PANTHER" id="PTHR35519">
    <property type="entry name" value="MEMBRANE PROTEINS"/>
    <property type="match status" value="1"/>
</dbReference>
<gene>
    <name evidence="3" type="ORF">PENSUB_3970</name>
</gene>
<feature type="compositionally biased region" description="Basic and acidic residues" evidence="1">
    <location>
        <begin position="189"/>
        <end position="211"/>
    </location>
</feature>
<keyword evidence="2" id="KW-1133">Transmembrane helix</keyword>
<dbReference type="PANTHER" id="PTHR35519:SF2">
    <property type="entry name" value="PH DOMAIN PROTEIN"/>
    <property type="match status" value="1"/>
</dbReference>
<keyword evidence="2" id="KW-0812">Transmembrane</keyword>
<protein>
    <recommendedName>
        <fullName evidence="5">PH domain protein</fullName>
    </recommendedName>
</protein>
<organism evidence="3 4">
    <name type="scientific">Penicillium subrubescens</name>
    <dbReference type="NCBI Taxonomy" id="1316194"/>
    <lineage>
        <taxon>Eukaryota</taxon>
        <taxon>Fungi</taxon>
        <taxon>Dikarya</taxon>
        <taxon>Ascomycota</taxon>
        <taxon>Pezizomycotina</taxon>
        <taxon>Eurotiomycetes</taxon>
        <taxon>Eurotiomycetidae</taxon>
        <taxon>Eurotiales</taxon>
        <taxon>Aspergillaceae</taxon>
        <taxon>Penicillium</taxon>
    </lineage>
</organism>
<feature type="transmembrane region" description="Helical" evidence="2">
    <location>
        <begin position="76"/>
        <end position="99"/>
    </location>
</feature>
<dbReference type="Pfam" id="PF13430">
    <property type="entry name" value="DUF4112"/>
    <property type="match status" value="1"/>
</dbReference>
<feature type="compositionally biased region" description="Basic and acidic residues" evidence="1">
    <location>
        <begin position="218"/>
        <end position="231"/>
    </location>
</feature>
<comment type="caution">
    <text evidence="3">The sequence shown here is derived from an EMBL/GenBank/DDBJ whole genome shotgun (WGS) entry which is preliminary data.</text>
</comment>
<dbReference type="STRING" id="1316194.A0A1Q5UDV8"/>
<sequence length="270" mass="30533">MSGVLWSLVGKRVLAESARNHFGTEDPYFEEVPASRLGKAFGKKTQRRRKATPPGLSEKDAKILTQVKRRAYRLDYALFNLCGVRFGWGSVIGLVPFIGDAGDAALALMVVRNCEEIDGGLPSRLRMMMLINVIVDFFIGLVPFVGDIADAVYKCNTRNAVILEKHLREKGAKTLKKQARRQDLPGIENRQEERIVDHSLPEEWDKQERGVIENSPPDYREHAMSGTRRADNATSEPTRPPRAKKSRDNRGSSRWFGGSRQREEDLERGR</sequence>
<feature type="transmembrane region" description="Helical" evidence="2">
    <location>
        <begin position="129"/>
        <end position="149"/>
    </location>
</feature>
<feature type="region of interest" description="Disordered" evidence="1">
    <location>
        <begin position="174"/>
        <end position="270"/>
    </location>
</feature>
<dbReference type="Proteomes" id="UP000186955">
    <property type="component" value="Unassembled WGS sequence"/>
</dbReference>
<dbReference type="EMBL" id="MNBE01000313">
    <property type="protein sequence ID" value="OKP10667.1"/>
    <property type="molecule type" value="Genomic_DNA"/>
</dbReference>